<name>A0A3E2NSV2_9SPHI</name>
<gene>
    <name evidence="2" type="ORF">DYU05_00180</name>
</gene>
<proteinExistence type="predicted"/>
<sequence length="75" mass="8981">MDDLFRSIHFRQYFYLISIITLLLLFVIKYKVLPVINRRETQRKKTLRFFLDTLITLIIAALVISGLIFWLYGNA</sequence>
<keyword evidence="1" id="KW-1133">Transmembrane helix</keyword>
<organism evidence="2 3">
    <name type="scientific">Mucilaginibacter terrenus</name>
    <dbReference type="NCBI Taxonomy" id="2482727"/>
    <lineage>
        <taxon>Bacteria</taxon>
        <taxon>Pseudomonadati</taxon>
        <taxon>Bacteroidota</taxon>
        <taxon>Sphingobacteriia</taxon>
        <taxon>Sphingobacteriales</taxon>
        <taxon>Sphingobacteriaceae</taxon>
        <taxon>Mucilaginibacter</taxon>
    </lineage>
</organism>
<protein>
    <submittedName>
        <fullName evidence="2">Uncharacterized protein</fullName>
    </submittedName>
</protein>
<comment type="caution">
    <text evidence="2">The sequence shown here is derived from an EMBL/GenBank/DDBJ whole genome shotgun (WGS) entry which is preliminary data.</text>
</comment>
<dbReference type="AlphaFoldDB" id="A0A3E2NSV2"/>
<reference evidence="2 3" key="1">
    <citation type="submission" date="2018-08" db="EMBL/GenBank/DDBJ databases">
        <title>Mucilaginibacter terrae sp. nov., isolated from manganese diggings.</title>
        <authorList>
            <person name="Huang Y."/>
            <person name="Zhou Z."/>
        </authorList>
    </citation>
    <scope>NUCLEOTIDE SEQUENCE [LARGE SCALE GENOMIC DNA]</scope>
    <source>
        <strain evidence="2 3">ZH6</strain>
    </source>
</reference>
<keyword evidence="1" id="KW-0812">Transmembrane</keyword>
<keyword evidence="1" id="KW-0472">Membrane</keyword>
<dbReference type="EMBL" id="QWDE01000001">
    <property type="protein sequence ID" value="RFZ84093.1"/>
    <property type="molecule type" value="Genomic_DNA"/>
</dbReference>
<feature type="transmembrane region" description="Helical" evidence="1">
    <location>
        <begin position="12"/>
        <end position="28"/>
    </location>
</feature>
<evidence type="ECO:0000256" key="1">
    <source>
        <dbReference type="SAM" id="Phobius"/>
    </source>
</evidence>
<feature type="transmembrane region" description="Helical" evidence="1">
    <location>
        <begin position="49"/>
        <end position="72"/>
    </location>
</feature>
<evidence type="ECO:0000313" key="2">
    <source>
        <dbReference type="EMBL" id="RFZ84093.1"/>
    </source>
</evidence>
<evidence type="ECO:0000313" key="3">
    <source>
        <dbReference type="Proteomes" id="UP000260823"/>
    </source>
</evidence>
<accession>A0A3E2NSV2</accession>
<keyword evidence="3" id="KW-1185">Reference proteome</keyword>
<dbReference type="Proteomes" id="UP000260823">
    <property type="component" value="Unassembled WGS sequence"/>
</dbReference>